<comment type="caution">
    <text evidence="4">The sequence shown here is derived from an EMBL/GenBank/DDBJ whole genome shotgun (WGS) entry which is preliminary data.</text>
</comment>
<dbReference type="Pfam" id="PF01926">
    <property type="entry name" value="MMR_HSR1"/>
    <property type="match status" value="1"/>
</dbReference>
<gene>
    <name evidence="4" type="ORF">HDU87_006202</name>
</gene>
<organism evidence="4 5">
    <name type="scientific">Geranomyces variabilis</name>
    <dbReference type="NCBI Taxonomy" id="109894"/>
    <lineage>
        <taxon>Eukaryota</taxon>
        <taxon>Fungi</taxon>
        <taxon>Fungi incertae sedis</taxon>
        <taxon>Chytridiomycota</taxon>
        <taxon>Chytridiomycota incertae sedis</taxon>
        <taxon>Chytridiomycetes</taxon>
        <taxon>Spizellomycetales</taxon>
        <taxon>Powellomycetaceae</taxon>
        <taxon>Geranomyces</taxon>
    </lineage>
</organism>
<dbReference type="Proteomes" id="UP001212152">
    <property type="component" value="Unassembled WGS sequence"/>
</dbReference>
<keyword evidence="5" id="KW-1185">Reference proteome</keyword>
<evidence type="ECO:0000259" key="3">
    <source>
        <dbReference type="Pfam" id="PF21516"/>
    </source>
</evidence>
<feature type="region of interest" description="Disordered" evidence="1">
    <location>
        <begin position="62"/>
        <end position="120"/>
    </location>
</feature>
<dbReference type="InterPro" id="IPR006073">
    <property type="entry name" value="GTP-bd"/>
</dbReference>
<dbReference type="SUPFAM" id="SSF52540">
    <property type="entry name" value="P-loop containing nucleoside triphosphate hydrolases"/>
    <property type="match status" value="1"/>
</dbReference>
<evidence type="ECO:0000313" key="4">
    <source>
        <dbReference type="EMBL" id="KAJ3175382.1"/>
    </source>
</evidence>
<sequence length="559" mass="60592">MRPATPHSIQTYILWPLLRNRVGSRALLGHSIRCPFLVPSSVGAGGVLARQQSTRPLRRLSAEGKPTTRVGPKLCTGCGAPFQTTTPDAPGYYPTSRDSKPRPPSVHAATATTPREDGTLTPSELRALLQASSSAATGEEARVCKRCHDLRHSNMQRKRVYPDADKLLADVRVNAGGLVVCIVDVTDYPASVVRELSQLVGVEKPILLVGNKVDLLPPEIPRDVLVRRLKKVAVDLGIVNLRDVLLTSAHDGSGLFELCEAVAPVQAQGHNVYLVGQSNVGKSAIVQALREMAGLEKDRGPTASIMPGTTVGMVEIDMDLSQFAPPSTGVASEEQHVDDPAKPTPSPGGLYDTPPGVASEEQHVDNPAKPTPSPGRLYDTPGLYSPNQITHALNARELRIAIPRKPLRAQPHTIKVNHTVFLGGLYRLDIIYAPNPVHLVFFTATSLPIHPCRTSRADALYAKHLGATDSPIMFPPIGPARARAVPKLERLRMFKVTDAIDLCFGGLGWVHIHGQAHIVAYTPGGAPVILSRDPLFTPRQVFPKWMKHKWEPNQEPEFP</sequence>
<dbReference type="AlphaFoldDB" id="A0AAD5TG45"/>
<dbReference type="InterPro" id="IPR050896">
    <property type="entry name" value="Mito_lipid_metab_GTPase"/>
</dbReference>
<protein>
    <recommendedName>
        <fullName evidence="6">G domain-containing protein</fullName>
    </recommendedName>
</protein>
<dbReference type="InterPro" id="IPR027417">
    <property type="entry name" value="P-loop_NTPase"/>
</dbReference>
<dbReference type="Pfam" id="PF21516">
    <property type="entry name" value="YqeH-like_C"/>
    <property type="match status" value="1"/>
</dbReference>
<dbReference type="Gene3D" id="3.40.50.300">
    <property type="entry name" value="P-loop containing nucleotide triphosphate hydrolases"/>
    <property type="match status" value="1"/>
</dbReference>
<dbReference type="EMBL" id="JADGJQ010000052">
    <property type="protein sequence ID" value="KAJ3175382.1"/>
    <property type="molecule type" value="Genomic_DNA"/>
</dbReference>
<reference evidence="4" key="1">
    <citation type="submission" date="2020-05" db="EMBL/GenBank/DDBJ databases">
        <title>Phylogenomic resolution of chytrid fungi.</title>
        <authorList>
            <person name="Stajich J.E."/>
            <person name="Amses K."/>
            <person name="Simmons R."/>
            <person name="Seto K."/>
            <person name="Myers J."/>
            <person name="Bonds A."/>
            <person name="Quandt C.A."/>
            <person name="Barry K."/>
            <person name="Liu P."/>
            <person name="Grigoriev I."/>
            <person name="Longcore J.E."/>
            <person name="James T.Y."/>
        </authorList>
    </citation>
    <scope>NUCLEOTIDE SEQUENCE</scope>
    <source>
        <strain evidence="4">JEL0379</strain>
    </source>
</reference>
<evidence type="ECO:0008006" key="6">
    <source>
        <dbReference type="Google" id="ProtNLM"/>
    </source>
</evidence>
<feature type="domain" description="G" evidence="2">
    <location>
        <begin position="272"/>
        <end position="385"/>
    </location>
</feature>
<accession>A0AAD5TG45</accession>
<dbReference type="PANTHER" id="PTHR46434:SF1">
    <property type="entry name" value="GENETIC INTERACTOR OF PROHIBITINS 3, MITOCHONDRIAL"/>
    <property type="match status" value="1"/>
</dbReference>
<dbReference type="InterPro" id="IPR048422">
    <property type="entry name" value="NOA1/YqeH-like_C"/>
</dbReference>
<feature type="region of interest" description="Disordered" evidence="1">
    <location>
        <begin position="323"/>
        <end position="375"/>
    </location>
</feature>
<feature type="domain" description="NOA1/YqeH-like C-terminal" evidence="3">
    <location>
        <begin position="439"/>
        <end position="530"/>
    </location>
</feature>
<dbReference type="GO" id="GO:0005525">
    <property type="term" value="F:GTP binding"/>
    <property type="evidence" value="ECO:0007669"/>
    <property type="project" value="InterPro"/>
</dbReference>
<dbReference type="GO" id="GO:0005739">
    <property type="term" value="C:mitochondrion"/>
    <property type="evidence" value="ECO:0007669"/>
    <property type="project" value="TreeGrafter"/>
</dbReference>
<evidence type="ECO:0000259" key="2">
    <source>
        <dbReference type="Pfam" id="PF01926"/>
    </source>
</evidence>
<evidence type="ECO:0000313" key="5">
    <source>
        <dbReference type="Proteomes" id="UP001212152"/>
    </source>
</evidence>
<proteinExistence type="predicted"/>
<name>A0AAD5TG45_9FUNG</name>
<evidence type="ECO:0000256" key="1">
    <source>
        <dbReference type="SAM" id="MobiDB-lite"/>
    </source>
</evidence>
<dbReference type="PANTHER" id="PTHR46434">
    <property type="entry name" value="GENETIC INTERACTOR OF PROHIBITINS 3, MITOCHONDRIAL"/>
    <property type="match status" value="1"/>
</dbReference>